<dbReference type="AlphaFoldDB" id="V5WDM9"/>
<proteinExistence type="predicted"/>
<evidence type="ECO:0000313" key="3">
    <source>
        <dbReference type="Proteomes" id="UP000018680"/>
    </source>
</evidence>
<dbReference type="EMBL" id="CP006939">
    <property type="protein sequence ID" value="AHC13669.1"/>
    <property type="molecule type" value="Genomic_DNA"/>
</dbReference>
<dbReference type="Proteomes" id="UP000018680">
    <property type="component" value="Chromosome"/>
</dbReference>
<keyword evidence="3" id="KW-1185">Reference proteome</keyword>
<dbReference type="HOGENOM" id="CLU_2976679_0_0_12"/>
<organism evidence="2 3">
    <name type="scientific">Salinispira pacifica</name>
    <dbReference type="NCBI Taxonomy" id="1307761"/>
    <lineage>
        <taxon>Bacteria</taxon>
        <taxon>Pseudomonadati</taxon>
        <taxon>Spirochaetota</taxon>
        <taxon>Spirochaetia</taxon>
        <taxon>Spirochaetales</taxon>
        <taxon>Spirochaetaceae</taxon>
        <taxon>Salinispira</taxon>
    </lineage>
</organism>
<feature type="region of interest" description="Disordered" evidence="1">
    <location>
        <begin position="22"/>
        <end position="58"/>
    </location>
</feature>
<protein>
    <submittedName>
        <fullName evidence="2">Uncharacterized protein</fullName>
    </submittedName>
</protein>
<sequence>MDKAGSECRPFFCPFPRRVLKGPQVLKGPRKKGRGSGVSRIGLPGRGQANPPYSVFPP</sequence>
<accession>V5WDM9</accession>
<reference evidence="2 3" key="1">
    <citation type="journal article" date="2015" name="Stand. Genomic Sci.">
        <title>Complete genome sequence and description of Salinispira pacifica gen. nov., sp. nov., a novel spirochaete isolated form a hypersaline microbial mat.</title>
        <authorList>
            <person name="Ben Hania W."/>
            <person name="Joseph M."/>
            <person name="Schumann P."/>
            <person name="Bunk B."/>
            <person name="Fiebig A."/>
            <person name="Sproer C."/>
            <person name="Klenk H.P."/>
            <person name="Fardeau M.L."/>
            <person name="Spring S."/>
        </authorList>
    </citation>
    <scope>NUCLEOTIDE SEQUENCE [LARGE SCALE GENOMIC DNA]</scope>
    <source>
        <strain evidence="2 3">L21-RPul-D2</strain>
    </source>
</reference>
<name>V5WDM9_9SPIO</name>
<dbReference type="KEGG" id="slr:L21SP2_0227"/>
<evidence type="ECO:0000256" key="1">
    <source>
        <dbReference type="SAM" id="MobiDB-lite"/>
    </source>
</evidence>
<evidence type="ECO:0000313" key="2">
    <source>
        <dbReference type="EMBL" id="AHC13669.1"/>
    </source>
</evidence>
<gene>
    <name evidence="2" type="ORF">L21SP2_0227</name>
</gene>